<dbReference type="PANTHER" id="PTHR11685">
    <property type="entry name" value="RBR FAMILY RING FINGER AND IBR DOMAIN-CONTAINING"/>
    <property type="match status" value="1"/>
</dbReference>
<name>A0AAN7UEK3_9MYCE</name>
<evidence type="ECO:0000256" key="4">
    <source>
        <dbReference type="ARBA" id="ARBA00012251"/>
    </source>
</evidence>
<feature type="domain" description="RING-type" evidence="18">
    <location>
        <begin position="364"/>
        <end position="575"/>
    </location>
</feature>
<dbReference type="InterPro" id="IPR013083">
    <property type="entry name" value="Znf_RING/FYVE/PHD"/>
</dbReference>
<keyword evidence="12 16" id="KW-1133">Transmembrane helix</keyword>
<evidence type="ECO:0000259" key="17">
    <source>
        <dbReference type="PROSITE" id="PS50089"/>
    </source>
</evidence>
<dbReference type="GO" id="GO:0005737">
    <property type="term" value="C:cytoplasm"/>
    <property type="evidence" value="ECO:0007669"/>
    <property type="project" value="UniProtKB-ARBA"/>
</dbReference>
<dbReference type="Pfam" id="PF22191">
    <property type="entry name" value="IBR_1"/>
    <property type="match status" value="1"/>
</dbReference>
<dbReference type="PROSITE" id="PS51873">
    <property type="entry name" value="TRIAD"/>
    <property type="match status" value="1"/>
</dbReference>
<dbReference type="GO" id="GO:0031090">
    <property type="term" value="C:organelle membrane"/>
    <property type="evidence" value="ECO:0007669"/>
    <property type="project" value="UniProtKB-ARBA"/>
</dbReference>
<evidence type="ECO:0000256" key="9">
    <source>
        <dbReference type="ARBA" id="ARBA00022771"/>
    </source>
</evidence>
<evidence type="ECO:0000256" key="3">
    <source>
        <dbReference type="ARBA" id="ARBA00004906"/>
    </source>
</evidence>
<proteinExistence type="predicted"/>
<evidence type="ECO:0000256" key="2">
    <source>
        <dbReference type="ARBA" id="ARBA00004167"/>
    </source>
</evidence>
<comment type="pathway">
    <text evidence="3">Protein modification; protein ubiquitination.</text>
</comment>
<dbReference type="FunFam" id="3.30.40.10:FF:000051">
    <property type="entry name" value="RBR-type E3 ubiquitin transferase"/>
    <property type="match status" value="1"/>
</dbReference>
<keyword evidence="8" id="KW-0677">Repeat</keyword>
<comment type="caution">
    <text evidence="19">The sequence shown here is derived from an EMBL/GenBank/DDBJ whole genome shotgun (WGS) entry which is preliminary data.</text>
</comment>
<evidence type="ECO:0000256" key="16">
    <source>
        <dbReference type="SAM" id="Phobius"/>
    </source>
</evidence>
<keyword evidence="5" id="KW-0808">Transferase</keyword>
<keyword evidence="20" id="KW-1185">Reference proteome</keyword>
<comment type="catalytic activity">
    <reaction evidence="1">
        <text>[E2 ubiquitin-conjugating enzyme]-S-ubiquitinyl-L-cysteine + [acceptor protein]-L-lysine = [E2 ubiquitin-conjugating enzyme]-L-cysteine + [acceptor protein]-N(6)-ubiquitinyl-L-lysine.</text>
        <dbReference type="EC" id="2.3.2.31"/>
    </reaction>
</comment>
<dbReference type="CDD" id="cd16773">
    <property type="entry name" value="RING-HC_RBR_TRIAD1"/>
    <property type="match status" value="1"/>
</dbReference>
<keyword evidence="6 16" id="KW-0812">Transmembrane</keyword>
<sequence>MSNKNNEESLYVLVNTPDTRKRFTIFYEKNENEKESIVLIVPITLTFSGFLGLLINKFKLTTSDRSHIRVRTTNDNGNRRIKSLDNTYNNQILIVTISPISDIDPDDVEEKKQLTTSQEYQEKLKKLESNDQYLQLFKNASDNKNKFYNCVINKLLSLKKRVLIGESYPYRCKILISDDNKDSRIWLYLIEKPSTNNDELDYSFDIIIELNQNNYENIGVKKRQIDLLEIIKTQYEKDKIDIVAIVTLVEEYYETSMIGRCGSSVLDSSVNLFIDHQLLRSDTSNKLLGEIYQRCENVSDHFNVPYSISRKLLFKNSWDVKSVTSLEKYSVRTNSYPHKSIDIQLYKFKNSQIIPPDQSSSEQQEKECPICYCEYSNKEMIELICGHSYCIDCMTHYFNTSINDGSGGSVSIGCPTNDCLNKSIDEVTIETLSIDLLKSTGISQNLIRDISYNSNNTINICQHDGCTRVVISHLTRKSLAFKYSPYISCNGHTICLFCKKNALHWPVPCNKPVHNESDLFSYRWIVENTTICGRCKFPVEKTYGCNHMTCSRCRYQFCYSCGKDYTAHGTCQGSMIDENRKNKSNIFFEILANNKNTIDSSFIKEFFEGKFQSSDPIISHIFKSLISIITERTYTNKRHYNLLQNAVFFLHAYNSGKLGVIEKANALESCQKSLKKLLTQSFYNHQQKPLMFGGNNNDAVRNIPPTRSLSVTVCKNGSKKQLFKLFVNSKFNEFKEEIANQLNKILIPVDSDLVEYDPKKIRIYNLYGGQIKATNEIIDNEPIFVTSSIHEPWIEPQFPTLSEEEIEQVRLQIETEEQQQVKVGKNTFTTLKPKKEKTSTHVSKLKEAMEKQLKLQEDLKNDQTITNLFNYRNSLISDDDDDDDNDNEDFEKYNSDKEGEEENNNDKNDNSVKNKPITLSDYDDYYDDDNYDEVYNDDDYDEDGDNEEDLIHDQILKKNKGKDFW</sequence>
<evidence type="ECO:0000256" key="15">
    <source>
        <dbReference type="SAM" id="MobiDB-lite"/>
    </source>
</evidence>
<evidence type="ECO:0000313" key="19">
    <source>
        <dbReference type="EMBL" id="KAK5579888.1"/>
    </source>
</evidence>
<dbReference type="Gene3D" id="1.20.120.1750">
    <property type="match status" value="1"/>
</dbReference>
<dbReference type="PROSITE" id="PS00518">
    <property type="entry name" value="ZF_RING_1"/>
    <property type="match status" value="1"/>
</dbReference>
<organism evidence="19 20">
    <name type="scientific">Dictyostelium firmibasis</name>
    <dbReference type="NCBI Taxonomy" id="79012"/>
    <lineage>
        <taxon>Eukaryota</taxon>
        <taxon>Amoebozoa</taxon>
        <taxon>Evosea</taxon>
        <taxon>Eumycetozoa</taxon>
        <taxon>Dictyostelia</taxon>
        <taxon>Dictyosteliales</taxon>
        <taxon>Dictyosteliaceae</taxon>
        <taxon>Dictyostelium</taxon>
    </lineage>
</organism>
<keyword evidence="10" id="KW-0833">Ubl conjugation pathway</keyword>
<dbReference type="CDD" id="cd20336">
    <property type="entry name" value="Rcat_RBR"/>
    <property type="match status" value="1"/>
</dbReference>
<gene>
    <name evidence="19" type="ORF">RB653_009576</name>
</gene>
<keyword evidence="9 14" id="KW-0863">Zinc-finger</keyword>
<dbReference type="SUPFAM" id="SSF57850">
    <property type="entry name" value="RING/U-box"/>
    <property type="match status" value="2"/>
</dbReference>
<keyword evidence="11" id="KW-0862">Zinc</keyword>
<feature type="compositionally biased region" description="Acidic residues" evidence="15">
    <location>
        <begin position="877"/>
        <end position="889"/>
    </location>
</feature>
<dbReference type="AlphaFoldDB" id="A0AAN7UEK3"/>
<dbReference type="FunFam" id="1.20.120.1750:FF:000082">
    <property type="entry name" value="RBR-type E3 ubiquitin transferase"/>
    <property type="match status" value="1"/>
</dbReference>
<dbReference type="InterPro" id="IPR017907">
    <property type="entry name" value="Znf_RING_CS"/>
</dbReference>
<dbReference type="InterPro" id="IPR018957">
    <property type="entry name" value="Znf_C3HC4_RING-type"/>
</dbReference>
<dbReference type="EMBL" id="JAVFKY010000003">
    <property type="protein sequence ID" value="KAK5579888.1"/>
    <property type="molecule type" value="Genomic_DNA"/>
</dbReference>
<evidence type="ECO:0000256" key="10">
    <source>
        <dbReference type="ARBA" id="ARBA00022786"/>
    </source>
</evidence>
<evidence type="ECO:0000256" key="1">
    <source>
        <dbReference type="ARBA" id="ARBA00001798"/>
    </source>
</evidence>
<keyword evidence="7" id="KW-0479">Metal-binding</keyword>
<dbReference type="InterPro" id="IPR001841">
    <property type="entry name" value="Znf_RING"/>
</dbReference>
<feature type="domain" description="RING-type" evidence="17">
    <location>
        <begin position="368"/>
        <end position="418"/>
    </location>
</feature>
<dbReference type="Proteomes" id="UP001344447">
    <property type="component" value="Unassembled WGS sequence"/>
</dbReference>
<dbReference type="Pfam" id="PF00097">
    <property type="entry name" value="zf-C3HC4"/>
    <property type="match status" value="1"/>
</dbReference>
<evidence type="ECO:0000256" key="6">
    <source>
        <dbReference type="ARBA" id="ARBA00022692"/>
    </source>
</evidence>
<feature type="region of interest" description="Disordered" evidence="15">
    <location>
        <begin position="874"/>
        <end position="946"/>
    </location>
</feature>
<protein>
    <recommendedName>
        <fullName evidence="4">RBR-type E3 ubiquitin transferase</fullName>
        <ecNumber evidence="4">2.3.2.31</ecNumber>
    </recommendedName>
</protein>
<feature type="transmembrane region" description="Helical" evidence="16">
    <location>
        <begin position="37"/>
        <end position="55"/>
    </location>
</feature>
<evidence type="ECO:0000256" key="13">
    <source>
        <dbReference type="ARBA" id="ARBA00023136"/>
    </source>
</evidence>
<keyword evidence="13 16" id="KW-0472">Membrane</keyword>
<evidence type="ECO:0000313" key="20">
    <source>
        <dbReference type="Proteomes" id="UP001344447"/>
    </source>
</evidence>
<comment type="subcellular location">
    <subcellularLocation>
        <location evidence="2">Membrane</location>
        <topology evidence="2">Single-pass membrane protein</topology>
    </subcellularLocation>
</comment>
<evidence type="ECO:0000256" key="12">
    <source>
        <dbReference type="ARBA" id="ARBA00022989"/>
    </source>
</evidence>
<dbReference type="GO" id="GO:0016567">
    <property type="term" value="P:protein ubiquitination"/>
    <property type="evidence" value="ECO:0007669"/>
    <property type="project" value="InterPro"/>
</dbReference>
<reference evidence="19 20" key="1">
    <citation type="submission" date="2023-11" db="EMBL/GenBank/DDBJ databases">
        <title>Dfirmibasis_genome.</title>
        <authorList>
            <person name="Edelbroek B."/>
            <person name="Kjellin J."/>
            <person name="Jerlstrom-Hultqvist J."/>
            <person name="Soderbom F."/>
        </authorList>
    </citation>
    <scope>NUCLEOTIDE SEQUENCE [LARGE SCALE GENOMIC DNA]</scope>
    <source>
        <strain evidence="19 20">TNS-C-14</strain>
    </source>
</reference>
<evidence type="ECO:0000259" key="18">
    <source>
        <dbReference type="PROSITE" id="PS51873"/>
    </source>
</evidence>
<feature type="compositionally biased region" description="Acidic residues" evidence="15">
    <location>
        <begin position="921"/>
        <end position="946"/>
    </location>
</feature>
<dbReference type="Gene3D" id="3.30.40.10">
    <property type="entry name" value="Zinc/RING finger domain, C3HC4 (zinc finger)"/>
    <property type="match status" value="1"/>
</dbReference>
<evidence type="ECO:0000256" key="11">
    <source>
        <dbReference type="ARBA" id="ARBA00022833"/>
    </source>
</evidence>
<dbReference type="EC" id="2.3.2.31" evidence="4"/>
<dbReference type="PROSITE" id="PS50089">
    <property type="entry name" value="ZF_RING_2"/>
    <property type="match status" value="1"/>
</dbReference>
<evidence type="ECO:0000256" key="7">
    <source>
        <dbReference type="ARBA" id="ARBA00022723"/>
    </source>
</evidence>
<evidence type="ECO:0000256" key="14">
    <source>
        <dbReference type="PROSITE-ProRule" id="PRU00175"/>
    </source>
</evidence>
<evidence type="ECO:0000256" key="8">
    <source>
        <dbReference type="ARBA" id="ARBA00022737"/>
    </source>
</evidence>
<dbReference type="InterPro" id="IPR031127">
    <property type="entry name" value="E3_UB_ligase_RBR"/>
</dbReference>
<dbReference type="InterPro" id="IPR044066">
    <property type="entry name" value="TRIAD_supradom"/>
</dbReference>
<evidence type="ECO:0000256" key="5">
    <source>
        <dbReference type="ARBA" id="ARBA00022679"/>
    </source>
</evidence>
<dbReference type="GO" id="GO:0061630">
    <property type="term" value="F:ubiquitin protein ligase activity"/>
    <property type="evidence" value="ECO:0007669"/>
    <property type="project" value="UniProtKB-EC"/>
</dbReference>
<accession>A0AAN7UEK3</accession>
<dbReference type="GO" id="GO:0008270">
    <property type="term" value="F:zinc ion binding"/>
    <property type="evidence" value="ECO:0007669"/>
    <property type="project" value="UniProtKB-KW"/>
</dbReference>